<gene>
    <name evidence="1" type="ORF">O1Q84_10375</name>
</gene>
<dbReference type="Proteomes" id="UP001156560">
    <property type="component" value="Chromosome 1"/>
</dbReference>
<dbReference type="AlphaFoldDB" id="A0AA47L5L7"/>
<name>A0AA47L5L7_VIBPH</name>
<evidence type="ECO:0000313" key="2">
    <source>
        <dbReference type="Proteomes" id="UP001156560"/>
    </source>
</evidence>
<accession>A0AA47L5L7</accession>
<organism evidence="1 2">
    <name type="scientific">Vibrio parahaemolyticus</name>
    <dbReference type="NCBI Taxonomy" id="670"/>
    <lineage>
        <taxon>Bacteria</taxon>
        <taxon>Pseudomonadati</taxon>
        <taxon>Pseudomonadota</taxon>
        <taxon>Gammaproteobacteria</taxon>
        <taxon>Vibrionales</taxon>
        <taxon>Vibrionaceae</taxon>
        <taxon>Vibrio</taxon>
    </lineage>
</organism>
<sequence length="190" mass="22429">MIKNDEELKLAANEVSQKLQQIQDYLGDGNHDDAKIRFPYGYIRRCDEHRSRYSFLTCSILKDNISYALLSTDIYRWMLNRTNIQGTAQEMLIKQGISIIGNIVESIGKKYLHGHGGRNNYKRRTEILVEKKVIEQSLKNDLDWLWDQRNNIHIVLVSDREYQQYTMQDYNKAIRTLHQFRNALNDHGPL</sequence>
<dbReference type="EMBL" id="CP114194">
    <property type="protein sequence ID" value="WAT89055.1"/>
    <property type="molecule type" value="Genomic_DNA"/>
</dbReference>
<proteinExistence type="predicted"/>
<reference evidence="1" key="1">
    <citation type="submission" date="2022-12" db="EMBL/GenBank/DDBJ databases">
        <title>Vibrio parahaemolyticus become highly virulent by producing novel Tc toxins.</title>
        <authorList>
            <person name="Yang F."/>
            <person name="You Y."/>
            <person name="Lai Q."/>
            <person name="Xu L."/>
            <person name="Li F."/>
        </authorList>
    </citation>
    <scope>NUCLEOTIDE SEQUENCE</scope>
    <source>
        <strain evidence="1">Vp-HL-202005</strain>
    </source>
</reference>
<protein>
    <submittedName>
        <fullName evidence="1">Uncharacterized protein</fullName>
    </submittedName>
</protein>
<evidence type="ECO:0000313" key="1">
    <source>
        <dbReference type="EMBL" id="WAT89055.1"/>
    </source>
</evidence>
<dbReference type="RefSeq" id="WP_069535710.1">
    <property type="nucleotide sequence ID" value="NZ_CP114194.1"/>
</dbReference>